<feature type="transmembrane region" description="Helical" evidence="2">
    <location>
        <begin position="32"/>
        <end position="50"/>
    </location>
</feature>
<dbReference type="GeneID" id="87616311"/>
<accession>A0A3S2X4T3</accession>
<keyword evidence="2" id="KW-1133">Transmembrane helix</keyword>
<dbReference type="RefSeq" id="WP_127737483.1">
    <property type="nucleotide sequence ID" value="NZ_CAJCKN010000162.1"/>
</dbReference>
<dbReference type="InterPro" id="IPR048110">
    <property type="entry name" value="SA1362/YqhP-like"/>
</dbReference>
<feature type="transmembrane region" description="Helical" evidence="2">
    <location>
        <begin position="7"/>
        <end position="26"/>
    </location>
</feature>
<protein>
    <submittedName>
        <fullName evidence="3">Uncharacterized protein</fullName>
    </submittedName>
</protein>
<organism evidence="3 4">
    <name type="scientific">Niallia taxi</name>
    <dbReference type="NCBI Taxonomy" id="2499688"/>
    <lineage>
        <taxon>Bacteria</taxon>
        <taxon>Bacillati</taxon>
        <taxon>Bacillota</taxon>
        <taxon>Bacilli</taxon>
        <taxon>Bacillales</taxon>
        <taxon>Bacillaceae</taxon>
        <taxon>Niallia</taxon>
    </lineage>
</organism>
<keyword evidence="4" id="KW-1185">Reference proteome</keyword>
<evidence type="ECO:0000313" key="4">
    <source>
        <dbReference type="Proteomes" id="UP000288024"/>
    </source>
</evidence>
<evidence type="ECO:0000256" key="1">
    <source>
        <dbReference type="SAM" id="MobiDB-lite"/>
    </source>
</evidence>
<keyword evidence="2" id="KW-0812">Transmembrane</keyword>
<evidence type="ECO:0000313" key="3">
    <source>
        <dbReference type="EMBL" id="RVT65264.1"/>
    </source>
</evidence>
<reference evidence="3 4" key="1">
    <citation type="submission" date="2019-01" db="EMBL/GenBank/DDBJ databases">
        <title>Bacillus sp. M5HDSG1-1, whole genome shotgun sequence.</title>
        <authorList>
            <person name="Tuo L."/>
        </authorList>
    </citation>
    <scope>NUCLEOTIDE SEQUENCE [LARGE SCALE GENOMIC DNA]</scope>
    <source>
        <strain evidence="3 4">M5HDSG1-1</strain>
    </source>
</reference>
<sequence length="125" mass="13919">MKNRVPFLVIGIVCLLALIGLVSSVVSNPVGFMQNILSLVVIGLLIWFIVRRFYKASPERKEQKAFVKAAKRSKKRQQHTKGKLLPKQGAQAKTATFKGKKRSASSAHLTVIEGKKSKKKNRATF</sequence>
<evidence type="ECO:0000256" key="2">
    <source>
        <dbReference type="SAM" id="Phobius"/>
    </source>
</evidence>
<dbReference type="EMBL" id="RZTZ01000002">
    <property type="protein sequence ID" value="RVT65264.1"/>
    <property type="molecule type" value="Genomic_DNA"/>
</dbReference>
<comment type="caution">
    <text evidence="3">The sequence shown here is derived from an EMBL/GenBank/DDBJ whole genome shotgun (WGS) entry which is preliminary data.</text>
</comment>
<name>A0A3S2X4T3_9BACI</name>
<dbReference type="NCBIfam" id="NF041554">
    <property type="entry name" value="SA1362_fam"/>
    <property type="match status" value="1"/>
</dbReference>
<dbReference type="Proteomes" id="UP000288024">
    <property type="component" value="Unassembled WGS sequence"/>
</dbReference>
<feature type="region of interest" description="Disordered" evidence="1">
    <location>
        <begin position="68"/>
        <end position="125"/>
    </location>
</feature>
<gene>
    <name evidence="3" type="ORF">EM808_07085</name>
</gene>
<proteinExistence type="predicted"/>
<feature type="compositionally biased region" description="Basic residues" evidence="1">
    <location>
        <begin position="116"/>
        <end position="125"/>
    </location>
</feature>
<dbReference type="AlphaFoldDB" id="A0A3S2X4T3"/>
<keyword evidence="2" id="KW-0472">Membrane</keyword>
<feature type="compositionally biased region" description="Basic residues" evidence="1">
    <location>
        <begin position="69"/>
        <end position="84"/>
    </location>
</feature>